<evidence type="ECO:0000313" key="2">
    <source>
        <dbReference type="Proteomes" id="UP000799441"/>
    </source>
</evidence>
<dbReference type="PANTHER" id="PTHR34724">
    <property type="entry name" value="OS12G0596101 PROTEIN"/>
    <property type="match status" value="1"/>
</dbReference>
<accession>A0A9P4QA11</accession>
<keyword evidence="2" id="KW-1185">Reference proteome</keyword>
<name>A0A9P4QA11_9PEZI</name>
<sequence>MCRQTKCSTCDKATWFGCGLHVPMVMDAIPEADRCACEPKFEKDGKKYPPQGPRPF</sequence>
<comment type="caution">
    <text evidence="1">The sequence shown here is derived from an EMBL/GenBank/DDBJ whole genome shotgun (WGS) entry which is preliminary data.</text>
</comment>
<reference evidence="1" key="1">
    <citation type="journal article" date="2020" name="Stud. Mycol.">
        <title>101 Dothideomycetes genomes: a test case for predicting lifestyles and emergence of pathogens.</title>
        <authorList>
            <person name="Haridas S."/>
            <person name="Albert R."/>
            <person name="Binder M."/>
            <person name="Bloem J."/>
            <person name="Labutti K."/>
            <person name="Salamov A."/>
            <person name="Andreopoulos B."/>
            <person name="Baker S."/>
            <person name="Barry K."/>
            <person name="Bills G."/>
            <person name="Bluhm B."/>
            <person name="Cannon C."/>
            <person name="Castanera R."/>
            <person name="Culley D."/>
            <person name="Daum C."/>
            <person name="Ezra D."/>
            <person name="Gonzalez J."/>
            <person name="Henrissat B."/>
            <person name="Kuo A."/>
            <person name="Liang C."/>
            <person name="Lipzen A."/>
            <person name="Lutzoni F."/>
            <person name="Magnuson J."/>
            <person name="Mondo S."/>
            <person name="Nolan M."/>
            <person name="Ohm R."/>
            <person name="Pangilinan J."/>
            <person name="Park H.-J."/>
            <person name="Ramirez L."/>
            <person name="Alfaro M."/>
            <person name="Sun H."/>
            <person name="Tritt A."/>
            <person name="Yoshinaga Y."/>
            <person name="Zwiers L.-H."/>
            <person name="Turgeon B."/>
            <person name="Goodwin S."/>
            <person name="Spatafora J."/>
            <person name="Crous P."/>
            <person name="Grigoriev I."/>
        </authorList>
    </citation>
    <scope>NUCLEOTIDE SEQUENCE</scope>
    <source>
        <strain evidence="1">CBS 116435</strain>
    </source>
</reference>
<evidence type="ECO:0000313" key="1">
    <source>
        <dbReference type="EMBL" id="KAF2720949.1"/>
    </source>
</evidence>
<dbReference type="EMBL" id="MU003794">
    <property type="protein sequence ID" value="KAF2720949.1"/>
    <property type="molecule type" value="Genomic_DNA"/>
</dbReference>
<dbReference type="AlphaFoldDB" id="A0A9P4QA11"/>
<gene>
    <name evidence="1" type="ORF">K431DRAFT_225210</name>
</gene>
<dbReference type="Proteomes" id="UP000799441">
    <property type="component" value="Unassembled WGS sequence"/>
</dbReference>
<organism evidence="1 2">
    <name type="scientific">Polychaeton citri CBS 116435</name>
    <dbReference type="NCBI Taxonomy" id="1314669"/>
    <lineage>
        <taxon>Eukaryota</taxon>
        <taxon>Fungi</taxon>
        <taxon>Dikarya</taxon>
        <taxon>Ascomycota</taxon>
        <taxon>Pezizomycotina</taxon>
        <taxon>Dothideomycetes</taxon>
        <taxon>Dothideomycetidae</taxon>
        <taxon>Capnodiales</taxon>
        <taxon>Capnodiaceae</taxon>
        <taxon>Polychaeton</taxon>
    </lineage>
</organism>
<proteinExistence type="predicted"/>
<protein>
    <submittedName>
        <fullName evidence="1">Uncharacterized protein</fullName>
    </submittedName>
</protein>
<dbReference type="OrthoDB" id="88410at2759"/>
<dbReference type="PANTHER" id="PTHR34724:SF2">
    <property type="entry name" value="OS12G0596101 PROTEIN"/>
    <property type="match status" value="1"/>
</dbReference>